<feature type="domain" description="HD-GYP" evidence="2">
    <location>
        <begin position="149"/>
        <end position="354"/>
    </location>
</feature>
<dbReference type="Gene3D" id="1.10.3210.10">
    <property type="entry name" value="Hypothetical protein af1432"/>
    <property type="match status" value="1"/>
</dbReference>
<accession>A0A9D2E621</accession>
<dbReference type="PROSITE" id="PS51832">
    <property type="entry name" value="HD_GYP"/>
    <property type="match status" value="1"/>
</dbReference>
<proteinExistence type="predicted"/>
<protein>
    <submittedName>
        <fullName evidence="3">HD domain-containing protein</fullName>
    </submittedName>
</protein>
<evidence type="ECO:0000259" key="2">
    <source>
        <dbReference type="PROSITE" id="PS51832"/>
    </source>
</evidence>
<dbReference type="InterPro" id="IPR052020">
    <property type="entry name" value="Cyclic_di-GMP/3'3'-cGAMP_PDE"/>
</dbReference>
<organism evidence="3 4">
    <name type="scientific">Candidatus Allofournierella merdipullorum</name>
    <dbReference type="NCBI Taxonomy" id="2838595"/>
    <lineage>
        <taxon>Bacteria</taxon>
        <taxon>Bacillati</taxon>
        <taxon>Bacillota</taxon>
        <taxon>Clostridia</taxon>
        <taxon>Eubacteriales</taxon>
        <taxon>Oscillospiraceae</taxon>
        <taxon>Allofournierella</taxon>
    </lineage>
</organism>
<reference evidence="3" key="1">
    <citation type="journal article" date="2021" name="PeerJ">
        <title>Extensive microbial diversity within the chicken gut microbiome revealed by metagenomics and culture.</title>
        <authorList>
            <person name="Gilroy R."/>
            <person name="Ravi A."/>
            <person name="Getino M."/>
            <person name="Pursley I."/>
            <person name="Horton D.L."/>
            <person name="Alikhan N.F."/>
            <person name="Baker D."/>
            <person name="Gharbi K."/>
            <person name="Hall N."/>
            <person name="Watson M."/>
            <person name="Adriaenssens E.M."/>
            <person name="Foster-Nyarko E."/>
            <person name="Jarju S."/>
            <person name="Secka A."/>
            <person name="Antonio M."/>
            <person name="Oren A."/>
            <person name="Chaudhuri R.R."/>
            <person name="La Ragione R."/>
            <person name="Hildebrand F."/>
            <person name="Pallen M.J."/>
        </authorList>
    </citation>
    <scope>NUCLEOTIDE SEQUENCE</scope>
    <source>
        <strain evidence="3">ChiGjej4B4-18154</strain>
    </source>
</reference>
<name>A0A9D2E621_9FIRM</name>
<gene>
    <name evidence="3" type="ORF">H9813_09705</name>
</gene>
<dbReference type="SUPFAM" id="SSF52172">
    <property type="entry name" value="CheY-like"/>
    <property type="match status" value="1"/>
</dbReference>
<dbReference type="InterPro" id="IPR037522">
    <property type="entry name" value="HD_GYP_dom"/>
</dbReference>
<feature type="transmembrane region" description="Helical" evidence="1">
    <location>
        <begin position="23"/>
        <end position="44"/>
    </location>
</feature>
<reference evidence="3" key="2">
    <citation type="submission" date="2021-04" db="EMBL/GenBank/DDBJ databases">
        <authorList>
            <person name="Gilroy R."/>
        </authorList>
    </citation>
    <scope>NUCLEOTIDE SEQUENCE</scope>
    <source>
        <strain evidence="3">ChiGjej4B4-18154</strain>
    </source>
</reference>
<dbReference type="SMART" id="SM00471">
    <property type="entry name" value="HDc"/>
    <property type="match status" value="1"/>
</dbReference>
<evidence type="ECO:0000256" key="1">
    <source>
        <dbReference type="SAM" id="Phobius"/>
    </source>
</evidence>
<dbReference type="AlphaFoldDB" id="A0A9D2E621"/>
<keyword evidence="1" id="KW-1133">Transmembrane helix</keyword>
<dbReference type="InterPro" id="IPR011006">
    <property type="entry name" value="CheY-like_superfamily"/>
</dbReference>
<dbReference type="Pfam" id="PF13487">
    <property type="entry name" value="HD_5"/>
    <property type="match status" value="1"/>
</dbReference>
<dbReference type="SUPFAM" id="SSF109604">
    <property type="entry name" value="HD-domain/PDEase-like"/>
    <property type="match status" value="1"/>
</dbReference>
<evidence type="ECO:0000313" key="3">
    <source>
        <dbReference type="EMBL" id="HIZ31485.1"/>
    </source>
</evidence>
<keyword evidence="1" id="KW-0812">Transmembrane</keyword>
<keyword evidence="1" id="KW-0472">Membrane</keyword>
<sequence length="357" mass="40484">MENGWTVIITTPVSDILIGDANALIVGVGITALGLFLLLAFFTVQDFLHSRSMRIANRTAQLLGDSFYAIYRVDLKNETYEAFKLPESMKDTMQKAYDLGVMDVIAKPVVPFVVRRRVQSVVELFAARQLLGAEVERQRDQLLYQAEQLAEMSMGMVEALSTAIEFRSDESGEHVRRIHDITCLLLGETPLGEGLSDSEIRLIGMGAVTHDVGKISIPDAILNKKGRLTPDEYDLMKTHTTQGAHLLSRIPQMREHSAYRYAYDIALHHHERWDGRGYPEGLKGDEIPIWTQVVSLADVYDALVSERCYKKPISFDRATEMILNGECGVFNPRMLEYFRQAEPRLRQLYKKKEEASR</sequence>
<dbReference type="EMBL" id="DXBV01000099">
    <property type="protein sequence ID" value="HIZ31485.1"/>
    <property type="molecule type" value="Genomic_DNA"/>
</dbReference>
<dbReference type="CDD" id="cd00077">
    <property type="entry name" value="HDc"/>
    <property type="match status" value="1"/>
</dbReference>
<dbReference type="PANTHER" id="PTHR45228">
    <property type="entry name" value="CYCLIC DI-GMP PHOSPHODIESTERASE TM_0186-RELATED"/>
    <property type="match status" value="1"/>
</dbReference>
<comment type="caution">
    <text evidence="3">The sequence shown here is derived from an EMBL/GenBank/DDBJ whole genome shotgun (WGS) entry which is preliminary data.</text>
</comment>
<evidence type="ECO:0000313" key="4">
    <source>
        <dbReference type="Proteomes" id="UP000824035"/>
    </source>
</evidence>
<dbReference type="InterPro" id="IPR003607">
    <property type="entry name" value="HD/PDEase_dom"/>
</dbReference>
<dbReference type="Proteomes" id="UP000824035">
    <property type="component" value="Unassembled WGS sequence"/>
</dbReference>
<dbReference type="PANTHER" id="PTHR45228:SF8">
    <property type="entry name" value="TWO-COMPONENT RESPONSE REGULATOR-RELATED"/>
    <property type="match status" value="1"/>
</dbReference>